<protein>
    <recommendedName>
        <fullName evidence="5">Lipoprotein</fullName>
    </recommendedName>
</protein>
<organism evidence="3 4">
    <name type="scientific">Caulobacter rhizosphaerae</name>
    <dbReference type="NCBI Taxonomy" id="2010972"/>
    <lineage>
        <taxon>Bacteria</taxon>
        <taxon>Pseudomonadati</taxon>
        <taxon>Pseudomonadota</taxon>
        <taxon>Alphaproteobacteria</taxon>
        <taxon>Caulobacterales</taxon>
        <taxon>Caulobacteraceae</taxon>
        <taxon>Caulobacter</taxon>
    </lineage>
</organism>
<feature type="region of interest" description="Disordered" evidence="1">
    <location>
        <begin position="20"/>
        <end position="42"/>
    </location>
</feature>
<evidence type="ECO:0000313" key="3">
    <source>
        <dbReference type="EMBL" id="MDR6529324.1"/>
    </source>
</evidence>
<keyword evidence="2" id="KW-0732">Signal</keyword>
<name>A0ABU1MT11_9CAUL</name>
<evidence type="ECO:0000256" key="1">
    <source>
        <dbReference type="SAM" id="MobiDB-lite"/>
    </source>
</evidence>
<evidence type="ECO:0000313" key="4">
    <source>
        <dbReference type="Proteomes" id="UP001262754"/>
    </source>
</evidence>
<reference evidence="3 4" key="1">
    <citation type="submission" date="2023-07" db="EMBL/GenBank/DDBJ databases">
        <title>Sorghum-associated microbial communities from plants grown in Nebraska, USA.</title>
        <authorList>
            <person name="Schachtman D."/>
        </authorList>
    </citation>
    <scope>NUCLEOTIDE SEQUENCE [LARGE SCALE GENOMIC DNA]</scope>
    <source>
        <strain evidence="3 4">DS2154</strain>
    </source>
</reference>
<evidence type="ECO:0008006" key="5">
    <source>
        <dbReference type="Google" id="ProtNLM"/>
    </source>
</evidence>
<dbReference type="EMBL" id="JAVDRL010000001">
    <property type="protein sequence ID" value="MDR6529324.1"/>
    <property type="molecule type" value="Genomic_DNA"/>
</dbReference>
<proteinExistence type="predicted"/>
<comment type="caution">
    <text evidence="3">The sequence shown here is derived from an EMBL/GenBank/DDBJ whole genome shotgun (WGS) entry which is preliminary data.</text>
</comment>
<feature type="compositionally biased region" description="Low complexity" evidence="1">
    <location>
        <begin position="212"/>
        <end position="231"/>
    </location>
</feature>
<sequence length="251" mass="26597">MRSLVLLAIVVPLLAACASKSEPPPQKIQTTSDANKDGITGAAGAPLRDMNLLRTKIPPVLLEAMADPYARPPGKKISCDILISMVAPLDLALGEDVDRRPPEDDEDLMDRGKRMAGSAAFGAMASAAQDLIPMRGWVRKLSGAEKHDKLVQSAMASGAIRRAYLKGLGEARGCDPPATPQHLAKPAAPIVEKRFPWQKDEPGAETPVVETPAADTPVNAPAADAPAADAPPEQPASPPAKKKKKPFYKVW</sequence>
<dbReference type="PROSITE" id="PS51257">
    <property type="entry name" value="PROKAR_LIPOPROTEIN"/>
    <property type="match status" value="1"/>
</dbReference>
<feature type="region of interest" description="Disordered" evidence="1">
    <location>
        <begin position="195"/>
        <end position="251"/>
    </location>
</feature>
<evidence type="ECO:0000256" key="2">
    <source>
        <dbReference type="SAM" id="SignalP"/>
    </source>
</evidence>
<feature type="chain" id="PRO_5045097450" description="Lipoprotein" evidence="2">
    <location>
        <begin position="22"/>
        <end position="251"/>
    </location>
</feature>
<keyword evidence="4" id="KW-1185">Reference proteome</keyword>
<dbReference type="Proteomes" id="UP001262754">
    <property type="component" value="Unassembled WGS sequence"/>
</dbReference>
<feature type="signal peptide" evidence="2">
    <location>
        <begin position="1"/>
        <end position="21"/>
    </location>
</feature>
<feature type="compositionally biased region" description="Basic residues" evidence="1">
    <location>
        <begin position="240"/>
        <end position="251"/>
    </location>
</feature>
<accession>A0ABU1MT11</accession>
<dbReference type="RefSeq" id="WP_310028030.1">
    <property type="nucleotide sequence ID" value="NZ_JAVDRL010000001.1"/>
</dbReference>
<gene>
    <name evidence="3" type="ORF">J2800_000039</name>
</gene>